<organism evidence="2 3">
    <name type="scientific">Thiohalocapsa halophila</name>
    <dbReference type="NCBI Taxonomy" id="69359"/>
    <lineage>
        <taxon>Bacteria</taxon>
        <taxon>Pseudomonadati</taxon>
        <taxon>Pseudomonadota</taxon>
        <taxon>Gammaproteobacteria</taxon>
        <taxon>Chromatiales</taxon>
        <taxon>Chromatiaceae</taxon>
        <taxon>Thiohalocapsa</taxon>
    </lineage>
</organism>
<evidence type="ECO:0000259" key="1">
    <source>
        <dbReference type="Pfam" id="PF14088"/>
    </source>
</evidence>
<dbReference type="Proteomes" id="UP000748752">
    <property type="component" value="Unassembled WGS sequence"/>
</dbReference>
<dbReference type="Pfam" id="PF14088">
    <property type="entry name" value="DUF4268"/>
    <property type="match status" value="1"/>
</dbReference>
<dbReference type="Gene3D" id="3.40.1350.10">
    <property type="match status" value="1"/>
</dbReference>
<reference evidence="2 3" key="1">
    <citation type="journal article" date="2020" name="Microorganisms">
        <title>Osmotic Adaptation and Compatible Solute Biosynthesis of Phototrophic Bacteria as Revealed from Genome Analyses.</title>
        <authorList>
            <person name="Imhoff J.F."/>
            <person name="Rahn T."/>
            <person name="Kunzel S."/>
            <person name="Keller A."/>
            <person name="Neulinger S.C."/>
        </authorList>
    </citation>
    <scope>NUCLEOTIDE SEQUENCE [LARGE SCALE GENOMIC DNA]</scope>
    <source>
        <strain evidence="2 3">DSM 6210</strain>
    </source>
</reference>
<evidence type="ECO:0000313" key="2">
    <source>
        <dbReference type="EMBL" id="MBK1631678.1"/>
    </source>
</evidence>
<accession>A0ABS1CIZ6</accession>
<proteinExistence type="predicted"/>
<name>A0ABS1CIZ6_9GAMM</name>
<gene>
    <name evidence="2" type="ORF">CKO31_13165</name>
</gene>
<dbReference type="InterPro" id="IPR025364">
    <property type="entry name" value="DUF4268"/>
</dbReference>
<feature type="domain" description="DUF4268" evidence="1">
    <location>
        <begin position="180"/>
        <end position="321"/>
    </location>
</feature>
<sequence length="340" mass="38409">MSAAPLGRLSKVDLRDAWQSEAGDFTPWLAQSENIALLGEAIGLELEVEAQEKDVGPFRADILCRDTAEGHWVLVENQLERTDHIHLGQLLTYAAGLNAVTIVWIAARFTEEHRATLDWLNDITDERFNFFGLEVELWRIGDSAVAPKFNVVSKPNDWTRVVTDAAKGISETALTETQRLQLDFWTGFREHMLARGSAVRPTRPLKQSWMWMAIGRSWCKLMATISTWSSETQAWGPGEVRAELHLTDEDAKTYFQLLTRQKDAIEAEVGEPLIWYTREAVRSCRIGVTRSADPQAGDTWPELFDWLRVKLEALNAAFRERVRSLDAADWQPDDAAGEGA</sequence>
<dbReference type="InterPro" id="IPR011856">
    <property type="entry name" value="tRNA_endonuc-like_dom_sf"/>
</dbReference>
<keyword evidence="3" id="KW-1185">Reference proteome</keyword>
<dbReference type="RefSeq" id="WP_200238278.1">
    <property type="nucleotide sequence ID" value="NZ_NRRV01000030.1"/>
</dbReference>
<protein>
    <recommendedName>
        <fullName evidence="1">DUF4268 domain-containing protein</fullName>
    </recommendedName>
</protein>
<comment type="caution">
    <text evidence="2">The sequence shown here is derived from an EMBL/GenBank/DDBJ whole genome shotgun (WGS) entry which is preliminary data.</text>
</comment>
<dbReference type="EMBL" id="NRRV01000030">
    <property type="protein sequence ID" value="MBK1631678.1"/>
    <property type="molecule type" value="Genomic_DNA"/>
</dbReference>
<evidence type="ECO:0000313" key="3">
    <source>
        <dbReference type="Proteomes" id="UP000748752"/>
    </source>
</evidence>